<proteinExistence type="inferred from homology"/>
<evidence type="ECO:0000313" key="7">
    <source>
        <dbReference type="Proteomes" id="UP001596395"/>
    </source>
</evidence>
<dbReference type="SFLD" id="SFLDG01129">
    <property type="entry name" value="C1.5:_HAD__Beta-PGM__Phosphata"/>
    <property type="match status" value="1"/>
</dbReference>
<keyword evidence="4 6" id="KW-0378">Hydrolase</keyword>
<dbReference type="InterPro" id="IPR023214">
    <property type="entry name" value="HAD_sf"/>
</dbReference>
<accession>A0ABD5VDM7</accession>
<comment type="similarity">
    <text evidence="2">Belongs to the HAD-like hydrolase superfamily.</text>
</comment>
<dbReference type="RefSeq" id="WP_336349269.1">
    <property type="nucleotide sequence ID" value="NZ_JAZAQL010000001.1"/>
</dbReference>
<dbReference type="Pfam" id="PF00702">
    <property type="entry name" value="Hydrolase"/>
    <property type="match status" value="1"/>
</dbReference>
<dbReference type="GO" id="GO:0046872">
    <property type="term" value="F:metal ion binding"/>
    <property type="evidence" value="ECO:0007669"/>
    <property type="project" value="UniProtKB-KW"/>
</dbReference>
<dbReference type="EMBL" id="JBHSXN010000001">
    <property type="protein sequence ID" value="MFC6952280.1"/>
    <property type="molecule type" value="Genomic_DNA"/>
</dbReference>
<keyword evidence="7" id="KW-1185">Reference proteome</keyword>
<dbReference type="Proteomes" id="UP001596395">
    <property type="component" value="Unassembled WGS sequence"/>
</dbReference>
<dbReference type="PRINTS" id="PR00413">
    <property type="entry name" value="HADHALOGNASE"/>
</dbReference>
<gene>
    <name evidence="6" type="ORF">ACFQGB_05345</name>
</gene>
<protein>
    <submittedName>
        <fullName evidence="6">HAD family hydrolase</fullName>
        <ecNumber evidence="6">3.1.3.-</ecNumber>
    </submittedName>
</protein>
<comment type="cofactor">
    <cofactor evidence="1">
        <name>Mg(2+)</name>
        <dbReference type="ChEBI" id="CHEBI:18420"/>
    </cofactor>
</comment>
<dbReference type="Gene3D" id="3.40.50.1000">
    <property type="entry name" value="HAD superfamily/HAD-like"/>
    <property type="match status" value="1"/>
</dbReference>
<evidence type="ECO:0000256" key="5">
    <source>
        <dbReference type="ARBA" id="ARBA00022842"/>
    </source>
</evidence>
<dbReference type="NCBIfam" id="TIGR01549">
    <property type="entry name" value="HAD-SF-IA-v1"/>
    <property type="match status" value="1"/>
</dbReference>
<dbReference type="GO" id="GO:0044281">
    <property type="term" value="P:small molecule metabolic process"/>
    <property type="evidence" value="ECO:0007669"/>
    <property type="project" value="UniProtKB-ARBA"/>
</dbReference>
<name>A0ABD5VDM7_9EURY</name>
<keyword evidence="3" id="KW-0479">Metal-binding</keyword>
<dbReference type="NCBIfam" id="TIGR01509">
    <property type="entry name" value="HAD-SF-IA-v3"/>
    <property type="match status" value="1"/>
</dbReference>
<dbReference type="PANTHER" id="PTHR46470">
    <property type="entry name" value="N-ACYLNEURAMINATE-9-PHOSPHATASE"/>
    <property type="match status" value="1"/>
</dbReference>
<dbReference type="SUPFAM" id="SSF56784">
    <property type="entry name" value="HAD-like"/>
    <property type="match status" value="1"/>
</dbReference>
<evidence type="ECO:0000256" key="4">
    <source>
        <dbReference type="ARBA" id="ARBA00022801"/>
    </source>
</evidence>
<dbReference type="InterPro" id="IPR036412">
    <property type="entry name" value="HAD-like_sf"/>
</dbReference>
<evidence type="ECO:0000256" key="2">
    <source>
        <dbReference type="ARBA" id="ARBA00007958"/>
    </source>
</evidence>
<evidence type="ECO:0000256" key="3">
    <source>
        <dbReference type="ARBA" id="ARBA00022723"/>
    </source>
</evidence>
<dbReference type="GO" id="GO:0016787">
    <property type="term" value="F:hydrolase activity"/>
    <property type="evidence" value="ECO:0007669"/>
    <property type="project" value="UniProtKB-KW"/>
</dbReference>
<evidence type="ECO:0000256" key="1">
    <source>
        <dbReference type="ARBA" id="ARBA00001946"/>
    </source>
</evidence>
<evidence type="ECO:0000313" key="6">
    <source>
        <dbReference type="EMBL" id="MFC6952280.1"/>
    </source>
</evidence>
<dbReference type="EC" id="3.1.3.-" evidence="6"/>
<dbReference type="InterPro" id="IPR006439">
    <property type="entry name" value="HAD-SF_hydro_IA"/>
</dbReference>
<dbReference type="InterPro" id="IPR051400">
    <property type="entry name" value="HAD-like_hydrolase"/>
</dbReference>
<comment type="caution">
    <text evidence="6">The sequence shown here is derived from an EMBL/GenBank/DDBJ whole genome shotgun (WGS) entry which is preliminary data.</text>
</comment>
<dbReference type="PANTHER" id="PTHR46470:SF2">
    <property type="entry name" value="GLYCERALDEHYDE 3-PHOSPHATE PHOSPHATASE"/>
    <property type="match status" value="1"/>
</dbReference>
<sequence length="220" mass="24057">MSDPFERAVFFDLDHTLLAFETEYATVLREVTERHLGGGDEVFEVTYSDRFLELLGDHAESPYRRAFEYALAEHDYADAGVSVDALVETLREREVAGVAPSPGVERALDALRDRGDGVGVLTNGVPAFQLAKLRGHDLEGYVDASVVSYEAGAHKPDPAPFALAADRLPADEYVLVGDSYEADVQGAREAGWRGIHYAPDGDSPASDPLRSFEDLLDRLD</sequence>
<keyword evidence="5" id="KW-0460">Magnesium</keyword>
<dbReference type="SFLD" id="SFLDS00003">
    <property type="entry name" value="Haloacid_Dehalogenase"/>
    <property type="match status" value="1"/>
</dbReference>
<reference evidence="6 7" key="1">
    <citation type="journal article" date="2019" name="Int. J. Syst. Evol. Microbiol.">
        <title>The Global Catalogue of Microorganisms (GCM) 10K type strain sequencing project: providing services to taxonomists for standard genome sequencing and annotation.</title>
        <authorList>
            <consortium name="The Broad Institute Genomics Platform"/>
            <consortium name="The Broad Institute Genome Sequencing Center for Infectious Disease"/>
            <person name="Wu L."/>
            <person name="Ma J."/>
        </authorList>
    </citation>
    <scope>NUCLEOTIDE SEQUENCE [LARGE SCALE GENOMIC DNA]</scope>
    <source>
        <strain evidence="6 7">GX26</strain>
    </source>
</reference>
<dbReference type="AlphaFoldDB" id="A0ABD5VDM7"/>
<organism evidence="6 7">
    <name type="scientific">Halorubellus litoreus</name>
    <dbReference type="NCBI Taxonomy" id="755308"/>
    <lineage>
        <taxon>Archaea</taxon>
        <taxon>Methanobacteriati</taxon>
        <taxon>Methanobacteriota</taxon>
        <taxon>Stenosarchaea group</taxon>
        <taxon>Halobacteria</taxon>
        <taxon>Halobacteriales</taxon>
        <taxon>Halorubellaceae</taxon>
        <taxon>Halorubellus</taxon>
    </lineage>
</organism>
<dbReference type="Gene3D" id="1.10.150.520">
    <property type="match status" value="1"/>
</dbReference>